<dbReference type="InterPro" id="IPR036167">
    <property type="entry name" value="tRNA_intron_Endo_cat-like_sf"/>
</dbReference>
<dbReference type="GO" id="GO:0003676">
    <property type="term" value="F:nucleic acid binding"/>
    <property type="evidence" value="ECO:0007669"/>
    <property type="project" value="InterPro"/>
</dbReference>
<feature type="region of interest" description="Disordered" evidence="6">
    <location>
        <begin position="26"/>
        <end position="45"/>
    </location>
</feature>
<feature type="domain" description="tRNA intron endonuclease catalytic" evidence="7">
    <location>
        <begin position="91"/>
        <end position="166"/>
    </location>
</feature>
<evidence type="ECO:0000256" key="2">
    <source>
        <dbReference type="ARBA" id="ARBA00012573"/>
    </source>
</evidence>
<dbReference type="FunFam" id="3.40.1350.10:FF:000006">
    <property type="entry name" value="tRNA-splicing endonuclease"/>
    <property type="match status" value="1"/>
</dbReference>
<dbReference type="SUPFAM" id="SSF53032">
    <property type="entry name" value="tRNA-intron endonuclease catalytic domain-like"/>
    <property type="match status" value="1"/>
</dbReference>
<dbReference type="EC" id="4.6.1.16" evidence="2"/>
<organism evidence="8 9">
    <name type="scientific">Caenorhabditis tropicalis</name>
    <dbReference type="NCBI Taxonomy" id="1561998"/>
    <lineage>
        <taxon>Eukaryota</taxon>
        <taxon>Metazoa</taxon>
        <taxon>Ecdysozoa</taxon>
        <taxon>Nematoda</taxon>
        <taxon>Chromadorea</taxon>
        <taxon>Rhabditida</taxon>
        <taxon>Rhabditina</taxon>
        <taxon>Rhabditomorpha</taxon>
        <taxon>Rhabditoidea</taxon>
        <taxon>Rhabditidae</taxon>
        <taxon>Peloderinae</taxon>
        <taxon>Caenorhabditis</taxon>
    </lineage>
</organism>
<sequence length="183" mass="19946">MDELVAVLVEFGIADVYRIGGHTVEGGGERGGASGEGTSSGDPTVGITVEGGEEPTVTHVTSSEEAGGSGITVAKTLLRIEEIPFENTKEFRAKRLVVRDFWRKGFFIADGTRFGGDYLVYTSSPNECHAQFVLLCTPITDSQRIAAMRCCNQVKKTLILATMSSDSTQPHYTKCEWFRPELF</sequence>
<accession>A0A1I7UZ46</accession>
<dbReference type="AlphaFoldDB" id="A0A1I7UZ46"/>
<evidence type="ECO:0000256" key="1">
    <source>
        <dbReference type="ARBA" id="ARBA00008078"/>
    </source>
</evidence>
<dbReference type="InterPro" id="IPR006677">
    <property type="entry name" value="tRNA_intron_Endonuc_cat-like"/>
</dbReference>
<feature type="compositionally biased region" description="Gly residues" evidence="6">
    <location>
        <begin position="26"/>
        <end position="35"/>
    </location>
</feature>
<dbReference type="GO" id="GO:0005634">
    <property type="term" value="C:nucleus"/>
    <property type="evidence" value="ECO:0007669"/>
    <property type="project" value="UniProtKB-ARBA"/>
</dbReference>
<evidence type="ECO:0000256" key="3">
    <source>
        <dbReference type="ARBA" id="ARBA00022694"/>
    </source>
</evidence>
<dbReference type="PANTHER" id="PTHR13070">
    <property type="entry name" value="TRNA-SPLICING ENDONUCLEASE SUBUNIT SEN34-RELATED"/>
    <property type="match status" value="1"/>
</dbReference>
<dbReference type="STRING" id="1561998.A0A1I7UZ46"/>
<evidence type="ECO:0000256" key="5">
    <source>
        <dbReference type="ARBA" id="ARBA00034031"/>
    </source>
</evidence>
<evidence type="ECO:0000313" key="9">
    <source>
        <dbReference type="WBParaSite" id="Csp11.Scaffold630.g20792.t1"/>
    </source>
</evidence>
<name>A0A1I7UZ46_9PELO</name>
<evidence type="ECO:0000313" key="8">
    <source>
        <dbReference type="Proteomes" id="UP000095282"/>
    </source>
</evidence>
<keyword evidence="8" id="KW-1185">Reference proteome</keyword>
<dbReference type="CDD" id="cd22363">
    <property type="entry name" value="tRNA-intron_lyase_C"/>
    <property type="match status" value="1"/>
</dbReference>
<reference evidence="9" key="1">
    <citation type="submission" date="2016-11" db="UniProtKB">
        <authorList>
            <consortium name="WormBaseParasite"/>
        </authorList>
    </citation>
    <scope>IDENTIFICATION</scope>
</reference>
<proteinExistence type="inferred from homology"/>
<comment type="similarity">
    <text evidence="1">Belongs to the tRNA-intron endonuclease family.</text>
</comment>
<dbReference type="eggNOG" id="KOG4133">
    <property type="taxonomic scope" value="Eukaryota"/>
</dbReference>
<dbReference type="Pfam" id="PF01974">
    <property type="entry name" value="tRNA_int_endo"/>
    <property type="match status" value="1"/>
</dbReference>
<comment type="catalytic activity">
    <reaction evidence="5">
        <text>pretRNA = a 3'-half-tRNA molecule with a 5'-OH end + a 5'-half-tRNA molecule with a 2',3'-cyclic phosphate end + an intron with a 2',3'-cyclic phosphate and a 5'-hydroxyl terminus.</text>
        <dbReference type="EC" id="4.6.1.16"/>
    </reaction>
</comment>
<dbReference type="Proteomes" id="UP000095282">
    <property type="component" value="Unplaced"/>
</dbReference>
<keyword evidence="4" id="KW-0456">Lyase</keyword>
<evidence type="ECO:0000256" key="4">
    <source>
        <dbReference type="ARBA" id="ARBA00023239"/>
    </source>
</evidence>
<evidence type="ECO:0000256" key="6">
    <source>
        <dbReference type="SAM" id="MobiDB-lite"/>
    </source>
</evidence>
<evidence type="ECO:0000259" key="7">
    <source>
        <dbReference type="Pfam" id="PF01974"/>
    </source>
</evidence>
<keyword evidence="3" id="KW-0819">tRNA processing</keyword>
<dbReference type="WBParaSite" id="Csp11.Scaffold630.g20792.t1">
    <property type="protein sequence ID" value="Csp11.Scaffold630.g20792.t1"/>
    <property type="gene ID" value="Csp11.Scaffold630.g20792"/>
</dbReference>
<dbReference type="GO" id="GO:0000379">
    <property type="term" value="P:tRNA-type intron splice site recognition and cleavage"/>
    <property type="evidence" value="ECO:0007669"/>
    <property type="project" value="TreeGrafter"/>
</dbReference>
<dbReference type="GO" id="GO:0000213">
    <property type="term" value="F:tRNA-intron lyase activity"/>
    <property type="evidence" value="ECO:0007669"/>
    <property type="project" value="UniProtKB-EC"/>
</dbReference>
<dbReference type="InterPro" id="IPR011856">
    <property type="entry name" value="tRNA_endonuc-like_dom_sf"/>
</dbReference>
<dbReference type="Gene3D" id="3.40.1350.10">
    <property type="match status" value="1"/>
</dbReference>
<protein>
    <recommendedName>
        <fullName evidence="2">tRNA-intron lyase</fullName>
        <ecNumber evidence="2">4.6.1.16</ecNumber>
    </recommendedName>
</protein>
<dbReference type="PANTHER" id="PTHR13070:SF0">
    <property type="entry name" value="TRNA-SPLICING ENDONUCLEASE SUBUNIT SEN34"/>
    <property type="match status" value="1"/>
</dbReference>